<dbReference type="Pfam" id="PF00001">
    <property type="entry name" value="7tm_1"/>
    <property type="match status" value="1"/>
</dbReference>
<evidence type="ECO:0000256" key="2">
    <source>
        <dbReference type="ARBA" id="ARBA00021864"/>
    </source>
</evidence>
<feature type="compositionally biased region" description="Basic and acidic residues" evidence="12">
    <location>
        <begin position="392"/>
        <end position="413"/>
    </location>
</feature>
<dbReference type="PROSITE" id="PS50262">
    <property type="entry name" value="G_PROTEIN_RECEP_F1_2"/>
    <property type="match status" value="1"/>
</dbReference>
<keyword evidence="6 11" id="KW-0297">G-protein coupled receptor</keyword>
<dbReference type="PANTHER" id="PTHR24231:SF21">
    <property type="entry name" value="P2Y PURINOCEPTOR 4"/>
    <property type="match status" value="1"/>
</dbReference>
<gene>
    <name evidence="15" type="ORF">PECUL_23A036330</name>
</gene>
<name>A0AAD1T158_PELCU</name>
<dbReference type="GO" id="GO:0045030">
    <property type="term" value="F:G protein-coupled UTP receptor activity"/>
    <property type="evidence" value="ECO:0007669"/>
    <property type="project" value="TreeGrafter"/>
</dbReference>
<evidence type="ECO:0000256" key="3">
    <source>
        <dbReference type="ARBA" id="ARBA00022475"/>
    </source>
</evidence>
<dbReference type="Gene3D" id="1.20.1070.10">
    <property type="entry name" value="Rhodopsin 7-helix transmembrane proteins"/>
    <property type="match status" value="1"/>
</dbReference>
<feature type="transmembrane region" description="Helical" evidence="13">
    <location>
        <begin position="243"/>
        <end position="264"/>
    </location>
</feature>
<organism evidence="15 16">
    <name type="scientific">Pelobates cultripes</name>
    <name type="common">Western spadefoot toad</name>
    <dbReference type="NCBI Taxonomy" id="61616"/>
    <lineage>
        <taxon>Eukaryota</taxon>
        <taxon>Metazoa</taxon>
        <taxon>Chordata</taxon>
        <taxon>Craniata</taxon>
        <taxon>Vertebrata</taxon>
        <taxon>Euteleostomi</taxon>
        <taxon>Amphibia</taxon>
        <taxon>Batrachia</taxon>
        <taxon>Anura</taxon>
        <taxon>Pelobatoidea</taxon>
        <taxon>Pelobatidae</taxon>
        <taxon>Pelobates</taxon>
    </lineage>
</organism>
<keyword evidence="3" id="KW-1003">Cell membrane</keyword>
<protein>
    <recommendedName>
        <fullName evidence="2">P2Y purinoceptor 4</fullName>
    </recommendedName>
</protein>
<feature type="region of interest" description="Disordered" evidence="12">
    <location>
        <begin position="370"/>
        <end position="413"/>
    </location>
</feature>
<dbReference type="FunFam" id="1.20.1070.10:FF:000017">
    <property type="entry name" value="lysophosphatidic acid receptor 4"/>
    <property type="match status" value="1"/>
</dbReference>
<evidence type="ECO:0000256" key="6">
    <source>
        <dbReference type="ARBA" id="ARBA00023040"/>
    </source>
</evidence>
<dbReference type="PANTHER" id="PTHR24231">
    <property type="entry name" value="PURINOCEPTOR-RELATED G-PROTEIN COUPLED RECEPTOR"/>
    <property type="match status" value="1"/>
</dbReference>
<feature type="transmembrane region" description="Helical" evidence="13">
    <location>
        <begin position="113"/>
        <end position="132"/>
    </location>
</feature>
<dbReference type="PRINTS" id="PR01157">
    <property type="entry name" value="P2YPURNOCPTR"/>
</dbReference>
<keyword evidence="7 13" id="KW-0472">Membrane</keyword>
<dbReference type="InterPro" id="IPR017452">
    <property type="entry name" value="GPCR_Rhodpsn_7TM"/>
</dbReference>
<evidence type="ECO:0000256" key="5">
    <source>
        <dbReference type="ARBA" id="ARBA00022989"/>
    </source>
</evidence>
<dbReference type="PRINTS" id="PR00237">
    <property type="entry name" value="GPCRRHODOPSN"/>
</dbReference>
<keyword evidence="5 13" id="KW-1133">Transmembrane helix</keyword>
<accession>A0AAD1T158</accession>
<feature type="transmembrane region" description="Helical" evidence="13">
    <location>
        <begin position="37"/>
        <end position="59"/>
    </location>
</feature>
<dbReference type="PROSITE" id="PS00237">
    <property type="entry name" value="G_PROTEIN_RECEP_F1_1"/>
    <property type="match status" value="1"/>
</dbReference>
<feature type="transmembrane region" description="Helical" evidence="13">
    <location>
        <begin position="152"/>
        <end position="175"/>
    </location>
</feature>
<evidence type="ECO:0000256" key="12">
    <source>
        <dbReference type="SAM" id="MobiDB-lite"/>
    </source>
</evidence>
<comment type="similarity">
    <text evidence="11">Belongs to the G-protein coupled receptor 1 family.</text>
</comment>
<dbReference type="CDD" id="cd15374">
    <property type="entry name" value="7tmA_P2Y4"/>
    <property type="match status" value="1"/>
</dbReference>
<dbReference type="GO" id="GO:0045028">
    <property type="term" value="F:G protein-coupled purinergic nucleotide receptor activity"/>
    <property type="evidence" value="ECO:0007669"/>
    <property type="project" value="InterPro"/>
</dbReference>
<evidence type="ECO:0000256" key="1">
    <source>
        <dbReference type="ARBA" id="ARBA00004651"/>
    </source>
</evidence>
<keyword evidence="10 11" id="KW-0807">Transducer</keyword>
<sequence>MSGSQAITVLPNLVYEMTNQTDGDCIFNEEFKFLMLPITYCAVFVVGLPLNITAMWIFIAKMRPWSATTVYMFNLALSDMLYVLSLPTLVYYYADRNNWPFEEPLCKFVRFLFYTNLYCSILFLTCISVHRYMGICHPLRSLQKIKAKHARIVCTCVWLAVSLCLAPNLVFVTISTRGNDTLCHDTTSPDKFENYVEYSTAVMSLLFGVPCLVIACCYGLMARELMKPLVRGSKQTLPTYKKKSIRTIVVVLIVFTICFLPFHITRTLYYYARVFKADCQILNVVNLTYKITRPLASVNSCIDPVLYFLGSDSYQRQLVKEVTRVSGTFRRVLASAGSGSILCGRGDSLAVISDDTHTIRSLGSVLGESVATHRGTDEHAEEQDNENVQGVKESDKQRMNSRRQEKYKEGKKHIEQKVVAPNKVECRTDLIDEIERNVDALKFKETEATHRLKGNQSQEEKNCEIESKRTTGKWTLCIRGDAGFVREGKLEEIPCDARGSSAWNLLDSMEYSERHLHANNPKEDHRGKERMLLSIPNVIN</sequence>
<dbReference type="AlphaFoldDB" id="A0AAD1T158"/>
<dbReference type="SUPFAM" id="SSF81321">
    <property type="entry name" value="Family A G protein-coupled receptor-like"/>
    <property type="match status" value="1"/>
</dbReference>
<comment type="subcellular location">
    <subcellularLocation>
        <location evidence="1">Cell membrane</location>
        <topology evidence="1">Multi-pass membrane protein</topology>
    </subcellularLocation>
</comment>
<evidence type="ECO:0000256" key="9">
    <source>
        <dbReference type="ARBA" id="ARBA00023170"/>
    </source>
</evidence>
<proteinExistence type="inferred from homology"/>
<evidence type="ECO:0000256" key="11">
    <source>
        <dbReference type="RuleBase" id="RU000688"/>
    </source>
</evidence>
<dbReference type="GO" id="GO:0005886">
    <property type="term" value="C:plasma membrane"/>
    <property type="evidence" value="ECO:0007669"/>
    <property type="project" value="UniProtKB-SubCell"/>
</dbReference>
<dbReference type="InterPro" id="IPR000276">
    <property type="entry name" value="GPCR_Rhodpsn"/>
</dbReference>
<feature type="transmembrane region" description="Helical" evidence="13">
    <location>
        <begin position="195"/>
        <end position="222"/>
    </location>
</feature>
<keyword evidence="9 11" id="KW-0675">Receptor</keyword>
<keyword evidence="8" id="KW-1015">Disulfide bond</keyword>
<evidence type="ECO:0000256" key="8">
    <source>
        <dbReference type="ARBA" id="ARBA00023157"/>
    </source>
</evidence>
<evidence type="ECO:0000256" key="10">
    <source>
        <dbReference type="ARBA" id="ARBA00023224"/>
    </source>
</evidence>
<feature type="transmembrane region" description="Helical" evidence="13">
    <location>
        <begin position="71"/>
        <end position="93"/>
    </location>
</feature>
<dbReference type="Proteomes" id="UP001295444">
    <property type="component" value="Chromosome 09"/>
</dbReference>
<evidence type="ECO:0000256" key="13">
    <source>
        <dbReference type="SAM" id="Phobius"/>
    </source>
</evidence>
<keyword evidence="4 11" id="KW-0812">Transmembrane</keyword>
<evidence type="ECO:0000313" key="16">
    <source>
        <dbReference type="Proteomes" id="UP001295444"/>
    </source>
</evidence>
<keyword evidence="16" id="KW-1185">Reference proteome</keyword>
<dbReference type="EMBL" id="OW240920">
    <property type="protein sequence ID" value="CAH2315609.1"/>
    <property type="molecule type" value="Genomic_DNA"/>
</dbReference>
<dbReference type="GO" id="GO:0030321">
    <property type="term" value="P:transepithelial chloride transport"/>
    <property type="evidence" value="ECO:0007669"/>
    <property type="project" value="InterPro"/>
</dbReference>
<evidence type="ECO:0000259" key="14">
    <source>
        <dbReference type="PROSITE" id="PS50262"/>
    </source>
</evidence>
<dbReference type="PRINTS" id="PR01066">
    <property type="entry name" value="P2Y4PRNOCPTR"/>
</dbReference>
<evidence type="ECO:0000256" key="7">
    <source>
        <dbReference type="ARBA" id="ARBA00023136"/>
    </source>
</evidence>
<dbReference type="InterPro" id="IPR000018">
    <property type="entry name" value="P2Y4"/>
</dbReference>
<evidence type="ECO:0000313" key="15">
    <source>
        <dbReference type="EMBL" id="CAH2315609.1"/>
    </source>
</evidence>
<feature type="domain" description="G-protein coupled receptors family 1 profile" evidence="14">
    <location>
        <begin position="50"/>
        <end position="307"/>
    </location>
</feature>
<evidence type="ECO:0000256" key="4">
    <source>
        <dbReference type="ARBA" id="ARBA00022692"/>
    </source>
</evidence>
<reference evidence="15" key="1">
    <citation type="submission" date="2022-03" db="EMBL/GenBank/DDBJ databases">
        <authorList>
            <person name="Alioto T."/>
            <person name="Alioto T."/>
            <person name="Gomez Garrido J."/>
        </authorList>
    </citation>
    <scope>NUCLEOTIDE SEQUENCE</scope>
</reference>